<feature type="transmembrane region" description="Helical" evidence="3">
    <location>
        <begin position="75"/>
        <end position="92"/>
    </location>
</feature>
<dbReference type="SMART" id="SM00267">
    <property type="entry name" value="GGDEF"/>
    <property type="match status" value="1"/>
</dbReference>
<dbReference type="NCBIfam" id="TIGR00254">
    <property type="entry name" value="GGDEF"/>
    <property type="match status" value="1"/>
</dbReference>
<dbReference type="Pfam" id="PF00990">
    <property type="entry name" value="GGDEF"/>
    <property type="match status" value="1"/>
</dbReference>
<dbReference type="Proteomes" id="UP000617555">
    <property type="component" value="Unassembled WGS sequence"/>
</dbReference>
<dbReference type="RefSeq" id="WP_188739577.1">
    <property type="nucleotide sequence ID" value="NZ_BMII01000018.1"/>
</dbReference>
<dbReference type="SUPFAM" id="SSF55073">
    <property type="entry name" value="Nucleotide cyclase"/>
    <property type="match status" value="1"/>
</dbReference>
<evidence type="ECO:0000256" key="2">
    <source>
        <dbReference type="ARBA" id="ARBA00034247"/>
    </source>
</evidence>
<feature type="transmembrane region" description="Helical" evidence="3">
    <location>
        <begin position="46"/>
        <end position="68"/>
    </location>
</feature>
<evidence type="ECO:0000259" key="4">
    <source>
        <dbReference type="PROSITE" id="PS50887"/>
    </source>
</evidence>
<organism evidence="5 6">
    <name type="scientific">Shewanella inventionis</name>
    <dbReference type="NCBI Taxonomy" id="1738770"/>
    <lineage>
        <taxon>Bacteria</taxon>
        <taxon>Pseudomonadati</taxon>
        <taxon>Pseudomonadota</taxon>
        <taxon>Gammaproteobacteria</taxon>
        <taxon>Alteromonadales</taxon>
        <taxon>Shewanellaceae</taxon>
        <taxon>Shewanella</taxon>
    </lineage>
</organism>
<feature type="domain" description="GGDEF" evidence="4">
    <location>
        <begin position="215"/>
        <end position="346"/>
    </location>
</feature>
<dbReference type="EMBL" id="BMII01000018">
    <property type="protein sequence ID" value="GGB62256.1"/>
    <property type="molecule type" value="Genomic_DNA"/>
</dbReference>
<dbReference type="PANTHER" id="PTHR45138">
    <property type="entry name" value="REGULATORY COMPONENTS OF SENSORY TRANSDUCTION SYSTEM"/>
    <property type="match status" value="1"/>
</dbReference>
<reference evidence="6" key="1">
    <citation type="journal article" date="2019" name="Int. J. Syst. Evol. Microbiol.">
        <title>The Global Catalogue of Microorganisms (GCM) 10K type strain sequencing project: providing services to taxonomists for standard genome sequencing and annotation.</title>
        <authorList>
            <consortium name="The Broad Institute Genomics Platform"/>
            <consortium name="The Broad Institute Genome Sequencing Center for Infectious Disease"/>
            <person name="Wu L."/>
            <person name="Ma J."/>
        </authorList>
    </citation>
    <scope>NUCLEOTIDE SEQUENCE [LARGE SCALE GENOMIC DNA]</scope>
    <source>
        <strain evidence="6">CGMCC 1.15339</strain>
    </source>
</reference>
<dbReference type="InterPro" id="IPR043128">
    <property type="entry name" value="Rev_trsase/Diguanyl_cyclase"/>
</dbReference>
<dbReference type="InterPro" id="IPR029787">
    <property type="entry name" value="Nucleotide_cyclase"/>
</dbReference>
<keyword evidence="3" id="KW-1133">Transmembrane helix</keyword>
<keyword evidence="3" id="KW-0812">Transmembrane</keyword>
<evidence type="ECO:0000313" key="6">
    <source>
        <dbReference type="Proteomes" id="UP000617555"/>
    </source>
</evidence>
<keyword evidence="3" id="KW-0472">Membrane</keyword>
<accession>A0ABQ1JA21</accession>
<dbReference type="PROSITE" id="PS50887">
    <property type="entry name" value="GGDEF"/>
    <property type="match status" value="1"/>
</dbReference>
<feature type="transmembrane region" description="Helical" evidence="3">
    <location>
        <begin position="98"/>
        <end position="113"/>
    </location>
</feature>
<feature type="transmembrane region" description="Helical" evidence="3">
    <location>
        <begin position="21"/>
        <end position="40"/>
    </location>
</feature>
<protein>
    <recommendedName>
        <fullName evidence="1">diguanylate cyclase</fullName>
        <ecNumber evidence="1">2.7.7.65</ecNumber>
    </recommendedName>
</protein>
<dbReference type="InterPro" id="IPR000160">
    <property type="entry name" value="GGDEF_dom"/>
</dbReference>
<name>A0ABQ1JA21_9GAMM</name>
<dbReference type="EC" id="2.7.7.65" evidence="1"/>
<evidence type="ECO:0000313" key="5">
    <source>
        <dbReference type="EMBL" id="GGB62256.1"/>
    </source>
</evidence>
<comment type="caution">
    <text evidence="5">The sequence shown here is derived from an EMBL/GenBank/DDBJ whole genome shotgun (WGS) entry which is preliminary data.</text>
</comment>
<evidence type="ECO:0000256" key="3">
    <source>
        <dbReference type="SAM" id="Phobius"/>
    </source>
</evidence>
<feature type="transmembrane region" description="Helical" evidence="3">
    <location>
        <begin position="125"/>
        <end position="145"/>
    </location>
</feature>
<sequence>MSLKRDVLTINEADYGIQASRIFSLVLLCINAVFVSYFFYQEYYYIVLMDIIFIAIFITLYTLSFTVYAHLIKELLMVLSLLQILLLSVVFIGSDSGMHLYTIGMIPATYIFVSRRQIWPRIRMAVLCTLGLVFAETQTIFSPIYTVPAPELMVIKTTVIISLCSIVFGSFLLFFNYIKATNMQLRCLSEMDELTQVANRRAFLTQLKSDKLNSTEHCILLLDIDHFKLINDQFGHACGDEVLKHISTLMRSFCEPRDKVARLGGEEFALFLHATTIETAHTRAEQLCRKIEITPTKTLITPKPIFCTVSIGVSRFTQDVKTSLSNADKAMYLAKMQGRNQVVCFT</sequence>
<dbReference type="CDD" id="cd01949">
    <property type="entry name" value="GGDEF"/>
    <property type="match status" value="1"/>
</dbReference>
<proteinExistence type="predicted"/>
<dbReference type="PANTHER" id="PTHR45138:SF9">
    <property type="entry name" value="DIGUANYLATE CYCLASE DGCM-RELATED"/>
    <property type="match status" value="1"/>
</dbReference>
<feature type="transmembrane region" description="Helical" evidence="3">
    <location>
        <begin position="157"/>
        <end position="178"/>
    </location>
</feature>
<keyword evidence="6" id="KW-1185">Reference proteome</keyword>
<comment type="catalytic activity">
    <reaction evidence="2">
        <text>2 GTP = 3',3'-c-di-GMP + 2 diphosphate</text>
        <dbReference type="Rhea" id="RHEA:24898"/>
        <dbReference type="ChEBI" id="CHEBI:33019"/>
        <dbReference type="ChEBI" id="CHEBI:37565"/>
        <dbReference type="ChEBI" id="CHEBI:58805"/>
        <dbReference type="EC" id="2.7.7.65"/>
    </reaction>
</comment>
<gene>
    <name evidence="5" type="ORF">GCM10011607_23790</name>
</gene>
<dbReference type="Gene3D" id="3.30.70.270">
    <property type="match status" value="1"/>
</dbReference>
<evidence type="ECO:0000256" key="1">
    <source>
        <dbReference type="ARBA" id="ARBA00012528"/>
    </source>
</evidence>
<dbReference type="InterPro" id="IPR050469">
    <property type="entry name" value="Diguanylate_Cyclase"/>
</dbReference>